<evidence type="ECO:0000259" key="2">
    <source>
        <dbReference type="Pfam" id="PF01965"/>
    </source>
</evidence>
<dbReference type="PANTHER" id="PTHR48094">
    <property type="entry name" value="PROTEIN/NUCLEIC ACID DEGLYCASE DJ-1-RELATED"/>
    <property type="match status" value="1"/>
</dbReference>
<reference evidence="3 4" key="1">
    <citation type="submission" date="2016-10" db="EMBL/GenBank/DDBJ databases">
        <authorList>
            <person name="de Groot N.N."/>
        </authorList>
    </citation>
    <scope>NUCLEOTIDE SEQUENCE [LARGE SCALE GENOMIC DNA]</scope>
    <source>
        <strain evidence="3 4">EP1-55-1</strain>
    </source>
</reference>
<dbReference type="FunFam" id="3.40.50.880:FF:000015">
    <property type="entry name" value="Protein DJ-1 homolog C"/>
    <property type="match status" value="1"/>
</dbReference>
<dbReference type="STRING" id="223786.SAMN05216234_12217"/>
<evidence type="ECO:0000313" key="3">
    <source>
        <dbReference type="EMBL" id="SFP49524.1"/>
    </source>
</evidence>
<dbReference type="Proteomes" id="UP000199227">
    <property type="component" value="Unassembled WGS sequence"/>
</dbReference>
<proteinExistence type="predicted"/>
<dbReference type="NCBIfam" id="TIGR01383">
    <property type="entry name" value="not_thiJ"/>
    <property type="match status" value="1"/>
</dbReference>
<keyword evidence="1" id="KW-0677">Repeat</keyword>
<name>A0A1I5QTA0_9BACT</name>
<dbReference type="PANTHER" id="PTHR48094:SF12">
    <property type="entry name" value="PARKINSON DISEASE PROTEIN 7 HOMOLOG"/>
    <property type="match status" value="1"/>
</dbReference>
<dbReference type="InterPro" id="IPR050325">
    <property type="entry name" value="Prot/Nucl_acid_deglycase"/>
</dbReference>
<dbReference type="AlphaFoldDB" id="A0A1I5QTA0"/>
<dbReference type="InterPro" id="IPR002818">
    <property type="entry name" value="DJ-1/PfpI"/>
</dbReference>
<keyword evidence="4" id="KW-1185">Reference proteome</keyword>
<feature type="domain" description="DJ-1/PfpI" evidence="2">
    <location>
        <begin position="2"/>
        <end position="163"/>
    </location>
</feature>
<dbReference type="InterPro" id="IPR006287">
    <property type="entry name" value="DJ-1"/>
</dbReference>
<protein>
    <submittedName>
        <fullName evidence="3">4-methyl-5(B-hydroxyethyl)-thiazole monophosphate biosynthesis</fullName>
    </submittedName>
</protein>
<dbReference type="Gene3D" id="3.40.50.880">
    <property type="match status" value="1"/>
</dbReference>
<organism evidence="3 4">
    <name type="scientific">Hydrogenimonas thermophila</name>
    <dbReference type="NCBI Taxonomy" id="223786"/>
    <lineage>
        <taxon>Bacteria</taxon>
        <taxon>Pseudomonadati</taxon>
        <taxon>Campylobacterota</taxon>
        <taxon>Epsilonproteobacteria</taxon>
        <taxon>Campylobacterales</taxon>
        <taxon>Hydrogenimonadaceae</taxon>
        <taxon>Hydrogenimonas</taxon>
    </lineage>
</organism>
<evidence type="ECO:0000313" key="4">
    <source>
        <dbReference type="Proteomes" id="UP000199227"/>
    </source>
</evidence>
<dbReference type="EMBL" id="FOXB01000022">
    <property type="protein sequence ID" value="SFP49524.1"/>
    <property type="molecule type" value="Genomic_DNA"/>
</dbReference>
<dbReference type="GO" id="GO:0005737">
    <property type="term" value="C:cytoplasm"/>
    <property type="evidence" value="ECO:0007669"/>
    <property type="project" value="TreeGrafter"/>
</dbReference>
<dbReference type="OrthoDB" id="9792284at2"/>
<dbReference type="InterPro" id="IPR029062">
    <property type="entry name" value="Class_I_gatase-like"/>
</dbReference>
<dbReference type="SUPFAM" id="SSF52317">
    <property type="entry name" value="Class I glutamine amidotransferase-like"/>
    <property type="match status" value="1"/>
</dbReference>
<sequence>MAKVCVPLAEGFEEIEAISLIDVMRRGGIEVIVAGVDKDLVTGANGITVKADTDIKEVKADDLDMVVLPGGWGGTHILAENETVQQLLREMKEKEKIVGAICAAPFALKQAGVLNDRYTCYPSVEEQIGTDGYTDKEKVVIDGNVMTSRGPGTSICFGLAIVRKLVGEDVYEQLKGGLLADYC</sequence>
<gene>
    <name evidence="3" type="ORF">SAMN05216234_12217</name>
</gene>
<evidence type="ECO:0000256" key="1">
    <source>
        <dbReference type="ARBA" id="ARBA00022737"/>
    </source>
</evidence>
<dbReference type="CDD" id="cd03135">
    <property type="entry name" value="GATase1_DJ-1"/>
    <property type="match status" value="1"/>
</dbReference>
<dbReference type="RefSeq" id="WP_092912725.1">
    <property type="nucleotide sequence ID" value="NZ_FOXB01000022.1"/>
</dbReference>
<dbReference type="Pfam" id="PF01965">
    <property type="entry name" value="DJ-1_PfpI"/>
    <property type="match status" value="1"/>
</dbReference>
<accession>A0A1I5QTA0</accession>